<organism evidence="12 13">
    <name type="scientific">Ditylenchus destructor</name>
    <dbReference type="NCBI Taxonomy" id="166010"/>
    <lineage>
        <taxon>Eukaryota</taxon>
        <taxon>Metazoa</taxon>
        <taxon>Ecdysozoa</taxon>
        <taxon>Nematoda</taxon>
        <taxon>Chromadorea</taxon>
        <taxon>Rhabditida</taxon>
        <taxon>Tylenchina</taxon>
        <taxon>Tylenchomorpha</taxon>
        <taxon>Sphaerularioidea</taxon>
        <taxon>Anguinidae</taxon>
        <taxon>Anguininae</taxon>
        <taxon>Ditylenchus</taxon>
    </lineage>
</organism>
<feature type="coiled-coil region" evidence="8">
    <location>
        <begin position="20"/>
        <end position="47"/>
    </location>
</feature>
<dbReference type="GO" id="GO:0005634">
    <property type="term" value="C:nucleus"/>
    <property type="evidence" value="ECO:0007669"/>
    <property type="project" value="UniProtKB-SubCell"/>
</dbReference>
<feature type="compositionally biased region" description="Polar residues" evidence="9">
    <location>
        <begin position="515"/>
        <end position="532"/>
    </location>
</feature>
<keyword evidence="13" id="KW-1185">Reference proteome</keyword>
<feature type="compositionally biased region" description="Basic and acidic residues" evidence="9">
    <location>
        <begin position="536"/>
        <end position="555"/>
    </location>
</feature>
<proteinExistence type="inferred from homology"/>
<dbReference type="AlphaFoldDB" id="A0AAD4R3A7"/>
<protein>
    <recommendedName>
        <fullName evidence="6">SOSS complex subunit A homolog</fullName>
    </recommendedName>
</protein>
<dbReference type="Pfam" id="PF24566">
    <property type="entry name" value="HEAT_Ints3_C"/>
    <property type="match status" value="1"/>
</dbReference>
<dbReference type="Proteomes" id="UP001201812">
    <property type="component" value="Unassembled WGS sequence"/>
</dbReference>
<comment type="function">
    <text evidence="7">Component of the integrator complex, a multiprotein complex that terminates RNA polymerase II (Pol II) transcription in the promoter-proximal region of genes. The integrator complex provides a quality checkpoint during transcription elongation by driving premature transcription termination of transcripts that are unfavorably configured for transcriptional elongation: the complex terminates transcription by (1) catalyzing dephosphorylation of the C-terminal domain (CTD) of Pol II subunit Polr2A/Rbp1 and Spt5, and (2) degrading the exiting nascent RNA transcript via endonuclease activity. The integrator complex is also involved in the 3'-end processing of the U7 snRNA, and also the spliceosomal snRNAs U1, U2, U4 and U5.</text>
</comment>
<gene>
    <name evidence="12" type="ORF">DdX_09161</name>
</gene>
<dbReference type="Pfam" id="PF10189">
    <property type="entry name" value="Ints3_N"/>
    <property type="match status" value="1"/>
</dbReference>
<keyword evidence="8" id="KW-0175">Coiled coil</keyword>
<accession>A0AAD4R3A7</accession>
<reference evidence="12" key="1">
    <citation type="submission" date="2022-01" db="EMBL/GenBank/DDBJ databases">
        <title>Genome Sequence Resource for Two Populations of Ditylenchus destructor, the Migratory Endoparasitic Phytonematode.</title>
        <authorList>
            <person name="Zhang H."/>
            <person name="Lin R."/>
            <person name="Xie B."/>
        </authorList>
    </citation>
    <scope>NUCLEOTIDE SEQUENCE</scope>
    <source>
        <strain evidence="12">BazhouSP</strain>
    </source>
</reference>
<dbReference type="GO" id="GO:0005737">
    <property type="term" value="C:cytoplasm"/>
    <property type="evidence" value="ECO:0007669"/>
    <property type="project" value="UniProtKB-SubCell"/>
</dbReference>
<keyword evidence="5" id="KW-0539">Nucleus</keyword>
<evidence type="ECO:0000256" key="9">
    <source>
        <dbReference type="SAM" id="MobiDB-lite"/>
    </source>
</evidence>
<evidence type="ECO:0000313" key="12">
    <source>
        <dbReference type="EMBL" id="KAI1713089.1"/>
    </source>
</evidence>
<evidence type="ECO:0000256" key="2">
    <source>
        <dbReference type="ARBA" id="ARBA00004496"/>
    </source>
</evidence>
<comment type="subcellular location">
    <subcellularLocation>
        <location evidence="2">Cytoplasm</location>
    </subcellularLocation>
    <subcellularLocation>
        <location evidence="1">Nucleus</location>
    </subcellularLocation>
</comment>
<evidence type="ECO:0000259" key="11">
    <source>
        <dbReference type="Pfam" id="PF24566"/>
    </source>
</evidence>
<evidence type="ECO:0000256" key="7">
    <source>
        <dbReference type="ARBA" id="ARBA00054331"/>
    </source>
</evidence>
<dbReference type="PANTHER" id="PTHR13587">
    <property type="entry name" value="INTEGRATOR COMPLEX SUBUNIT 3"/>
    <property type="match status" value="1"/>
</dbReference>
<evidence type="ECO:0000313" key="13">
    <source>
        <dbReference type="Proteomes" id="UP001201812"/>
    </source>
</evidence>
<keyword evidence="4" id="KW-0963">Cytoplasm</keyword>
<evidence type="ECO:0000259" key="10">
    <source>
        <dbReference type="Pfam" id="PF10189"/>
    </source>
</evidence>
<dbReference type="InterPro" id="IPR056518">
    <property type="entry name" value="HEAT_Ints3_C"/>
</dbReference>
<dbReference type="InterPro" id="IPR019333">
    <property type="entry name" value="INTS3_N"/>
</dbReference>
<feature type="compositionally biased region" description="Basic and acidic residues" evidence="9">
    <location>
        <begin position="1049"/>
        <end position="1060"/>
    </location>
</feature>
<feature type="domain" description="Integrator complex subunit 3 N-terminal" evidence="10">
    <location>
        <begin position="66"/>
        <end position="476"/>
    </location>
</feature>
<evidence type="ECO:0000256" key="3">
    <source>
        <dbReference type="ARBA" id="ARBA00006130"/>
    </source>
</evidence>
<dbReference type="EMBL" id="JAKKPZ010000016">
    <property type="protein sequence ID" value="KAI1713089.1"/>
    <property type="molecule type" value="Genomic_DNA"/>
</dbReference>
<dbReference type="PANTHER" id="PTHR13587:SF7">
    <property type="entry name" value="INTEGRATOR COMPLEX SUBUNIT 3"/>
    <property type="match status" value="1"/>
</dbReference>
<feature type="coiled-coil region" evidence="8">
    <location>
        <begin position="607"/>
        <end position="642"/>
    </location>
</feature>
<evidence type="ECO:0000256" key="8">
    <source>
        <dbReference type="SAM" id="Coils"/>
    </source>
</evidence>
<name>A0AAD4R3A7_9BILA</name>
<evidence type="ECO:0000256" key="1">
    <source>
        <dbReference type="ARBA" id="ARBA00004123"/>
    </source>
</evidence>
<evidence type="ECO:0000256" key="6">
    <source>
        <dbReference type="ARBA" id="ARBA00032741"/>
    </source>
</evidence>
<sequence>MIPAKPKSTASKLLIPDTKFDSSNELADKLEHQYNTLQEKLNGKSEQEIREFFKASVNDKELNELASGGFLFGILTDPPNARKHFLHLGLAVNDGWYQVLLKMNMILLEILYKLKPQVRQQIMFFFSESIKSNIPKIDNVMTNLLRSISEGTDYKETCATAHGTADILNANKDWMRSLKPAGTFAPVALITFSRLISDQQQFGSSNNDSRFKNSMISLCEFILKERFSDVVALGRDLLLVMMRLSKIPQFLPYWKSLLHNPGSLLPNFNGIPQLMATHCPNVWMSFRVSLHVSRKVDFMLRMKVHEFMQHKNINWFRDQHLSNVDRGSLMAEVMRYIWGNIAEYQQPFAIETRAHLLAWLLKSARPGAELQWCKLMLFFDWFGFDPKAPNALFYVEPGFSVIKLLISSPSPTGNPHLANSLLDFLIRMTSVLYPPLTPYFVNSISSVLISLGEAGMPVLQVLENPRFDKPVRDAFRETFPNVFPKRPNLPDLTISPQMDSTDLIVLDSGTVTPNAKVQNPPNFHAQTSSANMQKAGDVKVHGKHHDASSKKDREVKKKKVKRKISSDPESGGEDAKEPDIMEIIEEVEESPGPSELQDLSVVLPLLREEFKEQVEELSNAVIENAEEAGDAMQNLITAIQEDDDVLDEDQSQVIAECLIIIFNDHFKSKKFFPADDPSVENLNEFFDKTAFYAIFRQLCIVKQGDSSRTPLLMILSEMREKCTFIGYLMLLYIRTCCTDVSDELERNILSVYIEFCKSMETRMVQKVEEKQLVEDLEQCSRDDHKLFAFLLPFVYSKMSNVSVGSAELMHLVCRSIDTRDLADLVGEIVRENITLFRKDTFPHLLLSSLNWESIEQMMLWQLINAESVPLEWVVGLIPALSHSKHAEAVTNIMLMMKTMDHEPNMGLVRHLMCRQSKDLIVTHALKILIDDDDNLARMAQLLNMLFKKAINNNEIMKSSAQEKQKSTKKLVTAEHIFAHLEQFRDHCLLKESRQAEKFLSNQLIQEMFTLIKRDSKSAELKAKFSELDAMIGILGEQGTASTRSRKNRMMAEKDETPETKIKRRKLKNESDDDDR</sequence>
<evidence type="ECO:0000256" key="5">
    <source>
        <dbReference type="ARBA" id="ARBA00023242"/>
    </source>
</evidence>
<comment type="caution">
    <text evidence="12">The sequence shown here is derived from an EMBL/GenBank/DDBJ whole genome shotgun (WGS) entry which is preliminary data.</text>
</comment>
<feature type="region of interest" description="Disordered" evidence="9">
    <location>
        <begin position="1037"/>
        <end position="1075"/>
    </location>
</feature>
<comment type="similarity">
    <text evidence="3">Belongs to the Integrator subunit 3 family.</text>
</comment>
<evidence type="ECO:0000256" key="4">
    <source>
        <dbReference type="ARBA" id="ARBA00022490"/>
    </source>
</evidence>
<feature type="region of interest" description="Disordered" evidence="9">
    <location>
        <begin position="515"/>
        <end position="578"/>
    </location>
</feature>
<dbReference type="InterPro" id="IPR045334">
    <property type="entry name" value="INTS3"/>
</dbReference>
<feature type="domain" description="Ints3-like C-terminal" evidence="11">
    <location>
        <begin position="624"/>
        <end position="1029"/>
    </location>
</feature>